<proteinExistence type="predicted"/>
<dbReference type="InterPro" id="IPR012938">
    <property type="entry name" value="Glc/Sorbosone_DH"/>
</dbReference>
<dbReference type="Gene3D" id="2.120.10.30">
    <property type="entry name" value="TolB, C-terminal domain"/>
    <property type="match status" value="1"/>
</dbReference>
<reference evidence="2 3" key="1">
    <citation type="journal article" date="2015" name="Nature">
        <title>rRNA introns, odd ribosomes, and small enigmatic genomes across a large radiation of phyla.</title>
        <authorList>
            <person name="Brown C.T."/>
            <person name="Hug L.A."/>
            <person name="Thomas B.C."/>
            <person name="Sharon I."/>
            <person name="Castelle C.J."/>
            <person name="Singh A."/>
            <person name="Wilkins M.J."/>
            <person name="Williams K.H."/>
            <person name="Banfield J.F."/>
        </authorList>
    </citation>
    <scope>NUCLEOTIDE SEQUENCE [LARGE SCALE GENOMIC DNA]</scope>
</reference>
<dbReference type="Proteomes" id="UP000034753">
    <property type="component" value="Unassembled WGS sequence"/>
</dbReference>
<evidence type="ECO:0000313" key="3">
    <source>
        <dbReference type="Proteomes" id="UP000034753"/>
    </source>
</evidence>
<evidence type="ECO:0000313" key="2">
    <source>
        <dbReference type="EMBL" id="KKS13212.1"/>
    </source>
</evidence>
<dbReference type="PANTHER" id="PTHR19328">
    <property type="entry name" value="HEDGEHOG-INTERACTING PROTEIN"/>
    <property type="match status" value="1"/>
</dbReference>
<feature type="domain" description="Glucose/Sorbosone dehydrogenase" evidence="1">
    <location>
        <begin position="54"/>
        <end position="333"/>
    </location>
</feature>
<dbReference type="EMBL" id="LCBN01000029">
    <property type="protein sequence ID" value="KKS13212.1"/>
    <property type="molecule type" value="Genomic_DNA"/>
</dbReference>
<organism evidence="2 3">
    <name type="scientific">Candidatus Daviesbacteria bacterium GW2011_GWB1_41_5</name>
    <dbReference type="NCBI Taxonomy" id="1618429"/>
    <lineage>
        <taxon>Bacteria</taxon>
        <taxon>Candidatus Daviesiibacteriota</taxon>
    </lineage>
</organism>
<sequence length="351" mass="38231">MKSGVIIIGVLLLILAAGGFILTRNTNRQSFAPKSVSGEKSPEISGPQVVVQNLDTPWGIAFLPSGEMLVTERLGRVRLGEKLVATLSQVKEISEGGLLGIAIDPDFSNNNFVYLYYTFSGDVSSTLNRVSRFIFKDSKLDGEEIVVDNIPGAPNHNGGRLKFGPDKLLYITTGDAQNPSLSQDKNSLAGKILRVKGGNVEVVSFGHRNPQGLAWDNTGRLWETEHGPSAHDEVNLIEQDKNYGWPDITGNETRAGMISPVIQSGDNTWAPSGVAFFEGRIFFGGLRGTALFEFNPVDNSLKEHFKGQFGRIRDVILGPDNMLYISTSNQDGRGNPFAGDDKIIKINPQKL</sequence>
<gene>
    <name evidence="2" type="ORF">UU67_C0029G0015</name>
</gene>
<dbReference type="Pfam" id="PF07995">
    <property type="entry name" value="GSDH"/>
    <property type="match status" value="1"/>
</dbReference>
<evidence type="ECO:0000259" key="1">
    <source>
        <dbReference type="Pfam" id="PF07995"/>
    </source>
</evidence>
<comment type="caution">
    <text evidence="2">The sequence shown here is derived from an EMBL/GenBank/DDBJ whole genome shotgun (WGS) entry which is preliminary data.</text>
</comment>
<protein>
    <submittedName>
        <fullName evidence="2">Quinoprotein glucose dehydrogenase</fullName>
    </submittedName>
</protein>
<dbReference type="PANTHER" id="PTHR19328:SF13">
    <property type="entry name" value="HIPL1 PROTEIN"/>
    <property type="match status" value="1"/>
</dbReference>
<dbReference type="AlphaFoldDB" id="A0A0G0WMB0"/>
<dbReference type="PATRIC" id="fig|1618429.3.peg.640"/>
<dbReference type="InterPro" id="IPR011042">
    <property type="entry name" value="6-blade_b-propeller_TolB-like"/>
</dbReference>
<name>A0A0G0WMB0_9BACT</name>
<accession>A0A0G0WMB0</accession>
<dbReference type="InterPro" id="IPR011041">
    <property type="entry name" value="Quinoprot_gluc/sorb_DH_b-prop"/>
</dbReference>
<dbReference type="SUPFAM" id="SSF50952">
    <property type="entry name" value="Soluble quinoprotein glucose dehydrogenase"/>
    <property type="match status" value="1"/>
</dbReference>